<protein>
    <submittedName>
        <fullName evidence="3">Uncharacterized protein</fullName>
    </submittedName>
</protein>
<comment type="caution">
    <text evidence="3">The sequence shown here is derived from an EMBL/GenBank/DDBJ whole genome shotgun (WGS) entry which is preliminary data.</text>
</comment>
<gene>
    <name evidence="3" type="ORF">C3L24_01740</name>
</gene>
<evidence type="ECO:0000256" key="1">
    <source>
        <dbReference type="SAM" id="MobiDB-lite"/>
    </source>
</evidence>
<feature type="region of interest" description="Disordered" evidence="1">
    <location>
        <begin position="72"/>
        <end position="92"/>
    </location>
</feature>
<feature type="chain" id="PRO_5026675652" evidence="2">
    <location>
        <begin position="20"/>
        <end position="238"/>
    </location>
</feature>
<evidence type="ECO:0000256" key="2">
    <source>
        <dbReference type="SAM" id="SignalP"/>
    </source>
</evidence>
<name>A0A6N4E265_9GAMM</name>
<reference evidence="3 4" key="1">
    <citation type="submission" date="2018-01" db="EMBL/GenBank/DDBJ databases">
        <title>Novel co-symbiosis in the lucinid bivalve Phacoides pectinatus.</title>
        <authorList>
            <person name="Lim S.J."/>
            <person name="Davis B.G."/>
            <person name="Gill D.E."/>
            <person name="Engel A.S."/>
            <person name="Anderson L.C."/>
            <person name="Campbell B.J."/>
        </authorList>
    </citation>
    <scope>NUCLEOTIDE SEQUENCE [LARGE SCALE GENOMIC DNA]</scope>
    <source>
        <strain evidence="3">N3_P5</strain>
    </source>
</reference>
<evidence type="ECO:0000313" key="3">
    <source>
        <dbReference type="EMBL" id="PUE05194.1"/>
    </source>
</evidence>
<accession>A0A6N4E265</accession>
<dbReference type="Proteomes" id="UP000250928">
    <property type="component" value="Unassembled WGS sequence"/>
</dbReference>
<dbReference type="AlphaFoldDB" id="A0A6N4E265"/>
<proteinExistence type="predicted"/>
<feature type="signal peptide" evidence="2">
    <location>
        <begin position="1"/>
        <end position="19"/>
    </location>
</feature>
<organism evidence="3 4">
    <name type="scientific">Candidatus Sedimenticola endophacoides</name>
    <dbReference type="NCBI Taxonomy" id="2548426"/>
    <lineage>
        <taxon>Bacteria</taxon>
        <taxon>Pseudomonadati</taxon>
        <taxon>Pseudomonadota</taxon>
        <taxon>Gammaproteobacteria</taxon>
        <taxon>Chromatiales</taxon>
        <taxon>Sedimenticolaceae</taxon>
        <taxon>Sedimenticola</taxon>
    </lineage>
</organism>
<sequence length="238" mass="26268">MPRRLPFLLPLLLSTPLLAQGWSGTLQDGRRVEIDPASNRAIEQSARGGQPLWDGVHRTETGEVVIVRDGVAISHPPQSQTPLEQEPDSGRDRPLSACVELAVKSCGFHGACAGREPCQTARQLVRLEHEESWRNKGNRPEQSDLQCRDGLLEETRFPACDAASQLPRPTPCDQLVTHVCGIRQGCSQSSACSAARQLLEMELGERRANRDPQRPVEATTQCLEAVRDGGFFAQCRHY</sequence>
<keyword evidence="2" id="KW-0732">Signal</keyword>
<dbReference type="EMBL" id="PQCO01000093">
    <property type="protein sequence ID" value="PUE05194.1"/>
    <property type="molecule type" value="Genomic_DNA"/>
</dbReference>
<evidence type="ECO:0000313" key="4">
    <source>
        <dbReference type="Proteomes" id="UP000250928"/>
    </source>
</evidence>